<dbReference type="PANTHER" id="PTHR43140">
    <property type="entry name" value="TYPE-1 RESTRICTION ENZYME ECOKI SPECIFICITY PROTEIN"/>
    <property type="match status" value="1"/>
</dbReference>
<name>A0A6N3HD69_9FIRM</name>
<comment type="subunit">
    <text evidence="4">The methyltransferase is composed of M and S polypeptides.</text>
</comment>
<evidence type="ECO:0000256" key="4">
    <source>
        <dbReference type="ARBA" id="ARBA00038652"/>
    </source>
</evidence>
<dbReference type="RefSeq" id="WP_422047137.1">
    <property type="nucleotide sequence ID" value="NZ_CACRUM010000102.1"/>
</dbReference>
<dbReference type="Gene3D" id="3.90.220.20">
    <property type="entry name" value="DNA methylase specificity domains"/>
    <property type="match status" value="2"/>
</dbReference>
<evidence type="ECO:0000256" key="3">
    <source>
        <dbReference type="ARBA" id="ARBA00023125"/>
    </source>
</evidence>
<keyword evidence="3" id="KW-0238">DNA-binding</keyword>
<evidence type="ECO:0000256" key="1">
    <source>
        <dbReference type="ARBA" id="ARBA00010923"/>
    </source>
</evidence>
<dbReference type="InterPro" id="IPR000055">
    <property type="entry name" value="Restrct_endonuc_typeI_TRD"/>
</dbReference>
<evidence type="ECO:0000259" key="5">
    <source>
        <dbReference type="Pfam" id="PF01420"/>
    </source>
</evidence>
<comment type="similarity">
    <text evidence="1">Belongs to the type-I restriction system S methylase family.</text>
</comment>
<dbReference type="CDD" id="cd17246">
    <property type="entry name" value="RMtype1_S_SonII-TRD2-CR2_like"/>
    <property type="match status" value="1"/>
</dbReference>
<sequence>MTGQQLKNSILQMAVQGKLVPQDPNDEPASVLLERIRKEKEQLIKEGKIKKEKNPSYIFRGADNLPYEKIGKNEPVCIADEVPFEIPESWEWVRFSSIIELQSGQDMAPDKYNANGDGIPYITGASNIENGSVIINRWTEYGKAFAYKGDLLLTCKGTVGTMAILDEPQVHIARQIMAIRTTGEIGILYIQVVLETLVASLKAAAKSMIPGIAREDVLKSLLPLPPYAEQKRIVSKLSEIAQFVAMYSLRENALNRLYSSFPDQLRKSILQMAVQGKLIPQDPTDEPASVLLERIRAEKQRLVKEGKIKKDKHESVIFRRDNSHYEKRGSEEVCIDDEIPFEIPENWCWARMGSYLDVRDGTHDTPKYVLEGIPLVTSKNLCNGKIDFSTAKFISREDHLAISLRSKVDAGDIMYAMIGSIGNPVLYNGNAEFSIKNMALFKKIANGLDMEYVYWFLYLSQDTMKKFASGGVQSFVSLGYLRNYWIPVPPIQEQHRIVTAIKQILPKISTL</sequence>
<evidence type="ECO:0000313" key="6">
    <source>
        <dbReference type="EMBL" id="VYU74263.1"/>
    </source>
</evidence>
<dbReference type="EMBL" id="CACRUM010000102">
    <property type="protein sequence ID" value="VYU74263.1"/>
    <property type="molecule type" value="Genomic_DNA"/>
</dbReference>
<dbReference type="InterPro" id="IPR051212">
    <property type="entry name" value="Type-I_RE_S_subunit"/>
</dbReference>
<organism evidence="6">
    <name type="scientific">Roseburia intestinalis</name>
    <dbReference type="NCBI Taxonomy" id="166486"/>
    <lineage>
        <taxon>Bacteria</taxon>
        <taxon>Bacillati</taxon>
        <taxon>Bacillota</taxon>
        <taxon>Clostridia</taxon>
        <taxon>Lachnospirales</taxon>
        <taxon>Lachnospiraceae</taxon>
        <taxon>Roseburia</taxon>
    </lineage>
</organism>
<evidence type="ECO:0000256" key="2">
    <source>
        <dbReference type="ARBA" id="ARBA00022747"/>
    </source>
</evidence>
<dbReference type="GO" id="GO:0009307">
    <property type="term" value="P:DNA restriction-modification system"/>
    <property type="evidence" value="ECO:0007669"/>
    <property type="project" value="UniProtKB-KW"/>
</dbReference>
<dbReference type="AlphaFoldDB" id="A0A6N3HD69"/>
<gene>
    <name evidence="6" type="ORF">RILFYP67_03292</name>
</gene>
<feature type="domain" description="Type I restriction modification DNA specificity" evidence="5">
    <location>
        <begin position="87"/>
        <end position="243"/>
    </location>
</feature>
<keyword evidence="2" id="KW-0680">Restriction system</keyword>
<proteinExistence type="inferred from homology"/>
<dbReference type="InterPro" id="IPR044946">
    <property type="entry name" value="Restrct_endonuc_typeI_TRD_sf"/>
</dbReference>
<dbReference type="GO" id="GO:0003677">
    <property type="term" value="F:DNA binding"/>
    <property type="evidence" value="ECO:0007669"/>
    <property type="project" value="UniProtKB-KW"/>
</dbReference>
<feature type="domain" description="Type I restriction modification DNA specificity" evidence="5">
    <location>
        <begin position="383"/>
        <end position="504"/>
    </location>
</feature>
<reference evidence="6" key="1">
    <citation type="submission" date="2019-11" db="EMBL/GenBank/DDBJ databases">
        <authorList>
            <person name="Feng L."/>
        </authorList>
    </citation>
    <scope>NUCLEOTIDE SEQUENCE</scope>
    <source>
        <strain evidence="6">RintestinalisLFYP67</strain>
    </source>
</reference>
<protein>
    <submittedName>
        <fullName evidence="6">EcoKI restriction-modification system protein HsdS</fullName>
    </submittedName>
</protein>
<accession>A0A6N3HD69</accession>
<dbReference type="Pfam" id="PF01420">
    <property type="entry name" value="Methylase_S"/>
    <property type="match status" value="2"/>
</dbReference>
<dbReference type="SUPFAM" id="SSF116734">
    <property type="entry name" value="DNA methylase specificity domain"/>
    <property type="match status" value="2"/>
</dbReference>
<dbReference type="PANTHER" id="PTHR43140:SF1">
    <property type="entry name" value="TYPE I RESTRICTION ENZYME ECOKI SPECIFICITY SUBUNIT"/>
    <property type="match status" value="1"/>
</dbReference>